<dbReference type="AlphaFoldDB" id="A0AAX1KEV5"/>
<dbReference type="SUPFAM" id="SSF46785">
    <property type="entry name" value="Winged helix' DNA-binding domain"/>
    <property type="match status" value="1"/>
</dbReference>
<dbReference type="InterPro" id="IPR036388">
    <property type="entry name" value="WH-like_DNA-bd_sf"/>
</dbReference>
<protein>
    <submittedName>
        <fullName evidence="5">Helix-turn-helix transcriptional regulator</fullName>
    </submittedName>
</protein>
<dbReference type="InterPro" id="IPR002577">
    <property type="entry name" value="HTH_HxlR"/>
</dbReference>
<gene>
    <name evidence="5" type="ORF">I5Q84_10265</name>
</gene>
<dbReference type="PANTHER" id="PTHR33204">
    <property type="entry name" value="TRANSCRIPTIONAL REGULATOR, MARR FAMILY"/>
    <property type="match status" value="1"/>
</dbReference>
<accession>A0AAX1KEV5</accession>
<keyword evidence="2" id="KW-0238">DNA-binding</keyword>
<dbReference type="EMBL" id="CP065315">
    <property type="protein sequence ID" value="QQR04394.1"/>
    <property type="molecule type" value="Genomic_DNA"/>
</dbReference>
<organism evidence="5 6">
    <name type="scientific">Flavonifractor plautii</name>
    <name type="common">Fusobacterium plautii</name>
    <dbReference type="NCBI Taxonomy" id="292800"/>
    <lineage>
        <taxon>Bacteria</taxon>
        <taxon>Bacillati</taxon>
        <taxon>Bacillota</taxon>
        <taxon>Clostridia</taxon>
        <taxon>Eubacteriales</taxon>
        <taxon>Oscillospiraceae</taxon>
        <taxon>Flavonifractor</taxon>
    </lineage>
</organism>
<dbReference type="PROSITE" id="PS51118">
    <property type="entry name" value="HTH_HXLR"/>
    <property type="match status" value="1"/>
</dbReference>
<reference evidence="5 6" key="1">
    <citation type="submission" date="2020-11" db="EMBL/GenBank/DDBJ databases">
        <title>Closed and high quality bacterial genomes of the OMM12 community.</title>
        <authorList>
            <person name="Marbouty M."/>
            <person name="Lamy-Besnier Q."/>
            <person name="Debarbieux L."/>
            <person name="Koszul R."/>
        </authorList>
    </citation>
    <scope>NUCLEOTIDE SEQUENCE [LARGE SCALE GENOMIC DNA]</scope>
    <source>
        <strain evidence="5 6">YL31</strain>
    </source>
</reference>
<evidence type="ECO:0000256" key="2">
    <source>
        <dbReference type="ARBA" id="ARBA00023125"/>
    </source>
</evidence>
<evidence type="ECO:0000313" key="5">
    <source>
        <dbReference type="EMBL" id="QQR04394.1"/>
    </source>
</evidence>
<evidence type="ECO:0000256" key="1">
    <source>
        <dbReference type="ARBA" id="ARBA00023015"/>
    </source>
</evidence>
<dbReference type="RefSeq" id="WP_089413451.1">
    <property type="nucleotide sequence ID" value="NZ_CP096970.1"/>
</dbReference>
<sequence length="114" mass="13231">MMSNIYFQNRANCKKDFDCSLGFAMTVIGSKWRAIILWHIMKNSPIRYGRLKSQIRGISHKVFTEELKQLEEDGLIKRSAYATIPPKVEYTITELGKTLEPILSDLCNWGRTYI</sequence>
<dbReference type="GO" id="GO:0003677">
    <property type="term" value="F:DNA binding"/>
    <property type="evidence" value="ECO:0007669"/>
    <property type="project" value="UniProtKB-KW"/>
</dbReference>
<evidence type="ECO:0000256" key="3">
    <source>
        <dbReference type="ARBA" id="ARBA00023163"/>
    </source>
</evidence>
<name>A0AAX1KEV5_FLAPL</name>
<feature type="domain" description="HTH hxlR-type" evidence="4">
    <location>
        <begin position="19"/>
        <end position="114"/>
    </location>
</feature>
<dbReference type="Proteomes" id="UP000595792">
    <property type="component" value="Chromosome"/>
</dbReference>
<proteinExistence type="predicted"/>
<evidence type="ECO:0000259" key="4">
    <source>
        <dbReference type="PROSITE" id="PS51118"/>
    </source>
</evidence>
<dbReference type="InterPro" id="IPR036390">
    <property type="entry name" value="WH_DNA-bd_sf"/>
</dbReference>
<dbReference type="Pfam" id="PF01638">
    <property type="entry name" value="HxlR"/>
    <property type="match status" value="1"/>
</dbReference>
<dbReference type="PANTHER" id="PTHR33204:SF29">
    <property type="entry name" value="TRANSCRIPTIONAL REGULATOR"/>
    <property type="match status" value="1"/>
</dbReference>
<evidence type="ECO:0000313" key="6">
    <source>
        <dbReference type="Proteomes" id="UP000595792"/>
    </source>
</evidence>
<keyword evidence="1" id="KW-0805">Transcription regulation</keyword>
<dbReference type="Gene3D" id="1.10.10.10">
    <property type="entry name" value="Winged helix-like DNA-binding domain superfamily/Winged helix DNA-binding domain"/>
    <property type="match status" value="1"/>
</dbReference>
<keyword evidence="3" id="KW-0804">Transcription</keyword>